<dbReference type="InterPro" id="IPR035437">
    <property type="entry name" value="SNase_OB-fold_sf"/>
</dbReference>
<evidence type="ECO:0000313" key="6">
    <source>
        <dbReference type="EMBL" id="GAK57574.1"/>
    </source>
</evidence>
<name>A0A081BZ19_VECG1</name>
<dbReference type="Gene3D" id="2.40.50.90">
    <property type="match status" value="1"/>
</dbReference>
<sequence length="194" mass="22375">MTHITRRRNAPNVKKEICRVRSVYDGDTLTVEWAKSSWLGFKTEVRPVKVRLAYIDTPEIRYKQAGALQARELLEKLVQGKHVIVEYEQLPSGGGRRDDYNRMLAVVHLQRTFLPNVNINQLLLKKGLARLYHKPDNITPHHLKKLIRAERHAKRRRLGIWRMTRDQQSVSSSDIVLYIVLGIIVGIVIGLALS</sequence>
<evidence type="ECO:0000313" key="7">
    <source>
        <dbReference type="Proteomes" id="UP000030661"/>
    </source>
</evidence>
<proteinExistence type="predicted"/>
<dbReference type="GO" id="GO:0004519">
    <property type="term" value="F:endonuclease activity"/>
    <property type="evidence" value="ECO:0007669"/>
    <property type="project" value="UniProtKB-KW"/>
</dbReference>
<dbReference type="InterPro" id="IPR016071">
    <property type="entry name" value="Staphylococal_nuclease_OB-fold"/>
</dbReference>
<reference evidence="6" key="1">
    <citation type="journal article" date="2015" name="PeerJ">
        <title>First genomic representation of candidate bacterial phylum KSB3 points to enhanced environmental sensing as a trigger of wastewater bulking.</title>
        <authorList>
            <person name="Sekiguchi Y."/>
            <person name="Ohashi A."/>
            <person name="Parks D.H."/>
            <person name="Yamauchi T."/>
            <person name="Tyson G.W."/>
            <person name="Hugenholtz P."/>
        </authorList>
    </citation>
    <scope>NUCLEOTIDE SEQUENCE [LARGE SCALE GENOMIC DNA]</scope>
</reference>
<dbReference type="SUPFAM" id="SSF50199">
    <property type="entry name" value="Staphylococcal nuclease"/>
    <property type="match status" value="1"/>
</dbReference>
<dbReference type="PANTHER" id="PTHR12302:SF3">
    <property type="entry name" value="SERINE_THREONINE-PROTEIN KINASE 31"/>
    <property type="match status" value="1"/>
</dbReference>
<dbReference type="eggNOG" id="COG1525">
    <property type="taxonomic scope" value="Bacteria"/>
</dbReference>
<evidence type="ECO:0000256" key="3">
    <source>
        <dbReference type="ARBA" id="ARBA00022801"/>
    </source>
</evidence>
<gene>
    <name evidence="6" type="ORF">U27_04541</name>
</gene>
<keyword evidence="3" id="KW-0378">Hydrolase</keyword>
<dbReference type="Pfam" id="PF00565">
    <property type="entry name" value="SNase"/>
    <property type="match status" value="1"/>
</dbReference>
<protein>
    <submittedName>
        <fullName evidence="6">Putative thermonuclease</fullName>
    </submittedName>
</protein>
<dbReference type="Proteomes" id="UP000030661">
    <property type="component" value="Unassembled WGS sequence"/>
</dbReference>
<feature type="domain" description="TNase-like" evidence="5">
    <location>
        <begin position="14"/>
        <end position="163"/>
    </location>
</feature>
<dbReference type="PANTHER" id="PTHR12302">
    <property type="entry name" value="EBNA2 BINDING PROTEIN P100"/>
    <property type="match status" value="1"/>
</dbReference>
<organism evidence="6">
    <name type="scientific">Vecturithrix granuli</name>
    <dbReference type="NCBI Taxonomy" id="1499967"/>
    <lineage>
        <taxon>Bacteria</taxon>
        <taxon>Candidatus Moduliflexota</taxon>
        <taxon>Candidatus Vecturitrichia</taxon>
        <taxon>Candidatus Vecturitrichales</taxon>
        <taxon>Candidatus Vecturitrichaceae</taxon>
        <taxon>Candidatus Vecturithrix</taxon>
    </lineage>
</organism>
<dbReference type="GO" id="GO:0016787">
    <property type="term" value="F:hydrolase activity"/>
    <property type="evidence" value="ECO:0007669"/>
    <property type="project" value="UniProtKB-KW"/>
</dbReference>
<keyword evidence="1" id="KW-0540">Nuclease</keyword>
<evidence type="ECO:0000259" key="5">
    <source>
        <dbReference type="PROSITE" id="PS50830"/>
    </source>
</evidence>
<keyword evidence="7" id="KW-1185">Reference proteome</keyword>
<dbReference type="SMART" id="SM00318">
    <property type="entry name" value="SNc"/>
    <property type="match status" value="1"/>
</dbReference>
<evidence type="ECO:0000256" key="1">
    <source>
        <dbReference type="ARBA" id="ARBA00022722"/>
    </source>
</evidence>
<dbReference type="HOGENOM" id="CLU_1400063_0_0_0"/>
<dbReference type="AlphaFoldDB" id="A0A081BZ19"/>
<keyword evidence="2" id="KW-0255">Endonuclease</keyword>
<evidence type="ECO:0000256" key="2">
    <source>
        <dbReference type="ARBA" id="ARBA00022759"/>
    </source>
</evidence>
<keyword evidence="4" id="KW-0812">Transmembrane</keyword>
<dbReference type="PROSITE" id="PS50830">
    <property type="entry name" value="TNASE_3"/>
    <property type="match status" value="1"/>
</dbReference>
<keyword evidence="4" id="KW-1133">Transmembrane helix</keyword>
<dbReference type="EMBL" id="DF820466">
    <property type="protein sequence ID" value="GAK57574.1"/>
    <property type="molecule type" value="Genomic_DNA"/>
</dbReference>
<evidence type="ECO:0000256" key="4">
    <source>
        <dbReference type="SAM" id="Phobius"/>
    </source>
</evidence>
<dbReference type="STRING" id="1499967.U27_04541"/>
<feature type="transmembrane region" description="Helical" evidence="4">
    <location>
        <begin position="175"/>
        <end position="193"/>
    </location>
</feature>
<keyword evidence="4" id="KW-0472">Membrane</keyword>
<accession>A0A081BZ19</accession>